<proteinExistence type="predicted"/>
<dbReference type="EMBL" id="MT142492">
    <property type="protein sequence ID" value="QJA82611.1"/>
    <property type="molecule type" value="Genomic_DNA"/>
</dbReference>
<organism evidence="1">
    <name type="scientific">viral metagenome</name>
    <dbReference type="NCBI Taxonomy" id="1070528"/>
    <lineage>
        <taxon>unclassified sequences</taxon>
        <taxon>metagenomes</taxon>
        <taxon>organismal metagenomes</taxon>
    </lineage>
</organism>
<sequence length="60" mass="7297">MKNKFTKYERELRNTSKRTSAAIKAISQEWYADCDMRKMDKLMSRLMAWEDKINTLIDKY</sequence>
<dbReference type="AlphaFoldDB" id="A0A6M3KLX3"/>
<gene>
    <name evidence="1" type="ORF">MM415A00385_0001</name>
</gene>
<reference evidence="1" key="1">
    <citation type="submission" date="2020-03" db="EMBL/GenBank/DDBJ databases">
        <title>The deep terrestrial virosphere.</title>
        <authorList>
            <person name="Holmfeldt K."/>
            <person name="Nilsson E."/>
            <person name="Simone D."/>
            <person name="Lopez-Fernandez M."/>
            <person name="Wu X."/>
            <person name="de Brujin I."/>
            <person name="Lundin D."/>
            <person name="Andersson A."/>
            <person name="Bertilsson S."/>
            <person name="Dopson M."/>
        </authorList>
    </citation>
    <scope>NUCLEOTIDE SEQUENCE</scope>
    <source>
        <strain evidence="1">MM415A00385</strain>
    </source>
</reference>
<name>A0A6M3KLX3_9ZZZZ</name>
<evidence type="ECO:0000313" key="1">
    <source>
        <dbReference type="EMBL" id="QJA82611.1"/>
    </source>
</evidence>
<accession>A0A6M3KLX3</accession>
<protein>
    <submittedName>
        <fullName evidence="1">Uncharacterized protein</fullName>
    </submittedName>
</protein>